<reference evidence="3" key="1">
    <citation type="journal article" date="2019" name="Int. J. Syst. Evol. Microbiol.">
        <title>The Global Catalogue of Microorganisms (GCM) 10K type strain sequencing project: providing services to taxonomists for standard genome sequencing and annotation.</title>
        <authorList>
            <consortium name="The Broad Institute Genomics Platform"/>
            <consortium name="The Broad Institute Genome Sequencing Center for Infectious Disease"/>
            <person name="Wu L."/>
            <person name="Ma J."/>
        </authorList>
    </citation>
    <scope>NUCLEOTIDE SEQUENCE [LARGE SCALE GENOMIC DNA]</scope>
    <source>
        <strain evidence="3">CCUG 43117</strain>
    </source>
</reference>
<accession>A0ABW0P2X6</accession>
<evidence type="ECO:0000256" key="1">
    <source>
        <dbReference type="SAM" id="SignalP"/>
    </source>
</evidence>
<evidence type="ECO:0000313" key="3">
    <source>
        <dbReference type="Proteomes" id="UP001596060"/>
    </source>
</evidence>
<comment type="caution">
    <text evidence="2">The sequence shown here is derived from an EMBL/GenBank/DDBJ whole genome shotgun (WGS) entry which is preliminary data.</text>
</comment>
<name>A0ABW0P2X6_9HYPH</name>
<sequence length="126" mass="13957">MRERKLAAAFLALCAMGMALPVSAEKGSATDGFKRIRGGAIQRLISGREFSDGVHWRYSFQPGGALTEYAMSRRQGLRWQTKDDALCWRSARGEECFEVWTSSTTLRLQPVALGSPFEGSLSRLVP</sequence>
<gene>
    <name evidence="2" type="ORF">ACFPN9_15705</name>
</gene>
<feature type="chain" id="PRO_5046989728" description="Secreted protein" evidence="1">
    <location>
        <begin position="25"/>
        <end position="126"/>
    </location>
</feature>
<dbReference type="RefSeq" id="WP_067993574.1">
    <property type="nucleotide sequence ID" value="NZ_JBHSLU010000047.1"/>
</dbReference>
<dbReference type="Proteomes" id="UP001596060">
    <property type="component" value="Unassembled WGS sequence"/>
</dbReference>
<evidence type="ECO:0008006" key="4">
    <source>
        <dbReference type="Google" id="ProtNLM"/>
    </source>
</evidence>
<evidence type="ECO:0000313" key="2">
    <source>
        <dbReference type="EMBL" id="MFC5506703.1"/>
    </source>
</evidence>
<protein>
    <recommendedName>
        <fullName evidence="4">Secreted protein</fullName>
    </recommendedName>
</protein>
<organism evidence="2 3">
    <name type="scientific">Bosea massiliensis</name>
    <dbReference type="NCBI Taxonomy" id="151419"/>
    <lineage>
        <taxon>Bacteria</taxon>
        <taxon>Pseudomonadati</taxon>
        <taxon>Pseudomonadota</taxon>
        <taxon>Alphaproteobacteria</taxon>
        <taxon>Hyphomicrobiales</taxon>
        <taxon>Boseaceae</taxon>
        <taxon>Bosea</taxon>
    </lineage>
</organism>
<dbReference type="EMBL" id="JBHSLU010000047">
    <property type="protein sequence ID" value="MFC5506703.1"/>
    <property type="molecule type" value="Genomic_DNA"/>
</dbReference>
<feature type="signal peptide" evidence="1">
    <location>
        <begin position="1"/>
        <end position="24"/>
    </location>
</feature>
<keyword evidence="3" id="KW-1185">Reference proteome</keyword>
<keyword evidence="1" id="KW-0732">Signal</keyword>
<proteinExistence type="predicted"/>